<accession>A0A7Z0WSX7</accession>
<organism evidence="2 3">
    <name type="scientific">Actinophytocola xinjiangensis</name>
    <dbReference type="NCBI Taxonomy" id="485602"/>
    <lineage>
        <taxon>Bacteria</taxon>
        <taxon>Bacillati</taxon>
        <taxon>Actinomycetota</taxon>
        <taxon>Actinomycetes</taxon>
        <taxon>Pseudonocardiales</taxon>
        <taxon>Pseudonocardiaceae</taxon>
    </lineage>
</organism>
<name>A0A7Z0WSX7_9PSEU</name>
<keyword evidence="1" id="KW-0812">Transmembrane</keyword>
<proteinExistence type="predicted"/>
<reference evidence="2 3" key="1">
    <citation type="submission" date="2016-12" db="EMBL/GenBank/DDBJ databases">
        <title>The draft genome sequence of Actinophytocola xinjiangensis.</title>
        <authorList>
            <person name="Wang W."/>
            <person name="Yuan L."/>
        </authorList>
    </citation>
    <scope>NUCLEOTIDE SEQUENCE [LARGE SCALE GENOMIC DNA]</scope>
    <source>
        <strain evidence="2 3">CGMCC 4.4663</strain>
    </source>
</reference>
<gene>
    <name evidence="2" type="ORF">BLA60_03615</name>
</gene>
<dbReference type="Proteomes" id="UP000185696">
    <property type="component" value="Unassembled WGS sequence"/>
</dbReference>
<dbReference type="RefSeq" id="WP_075131180.1">
    <property type="nucleotide sequence ID" value="NZ_MSIF01000001.1"/>
</dbReference>
<dbReference type="AlphaFoldDB" id="A0A7Z0WSX7"/>
<feature type="transmembrane region" description="Helical" evidence="1">
    <location>
        <begin position="55"/>
        <end position="76"/>
    </location>
</feature>
<evidence type="ECO:0000313" key="2">
    <source>
        <dbReference type="EMBL" id="OLF14234.1"/>
    </source>
</evidence>
<comment type="caution">
    <text evidence="2">The sequence shown here is derived from an EMBL/GenBank/DDBJ whole genome shotgun (WGS) entry which is preliminary data.</text>
</comment>
<keyword evidence="3" id="KW-1185">Reference proteome</keyword>
<keyword evidence="1" id="KW-1133">Transmembrane helix</keyword>
<dbReference type="EMBL" id="MSIF01000001">
    <property type="protein sequence ID" value="OLF14234.1"/>
    <property type="molecule type" value="Genomic_DNA"/>
</dbReference>
<keyword evidence="1" id="KW-0472">Membrane</keyword>
<protein>
    <recommendedName>
        <fullName evidence="4">Zinc ribbon protein</fullName>
    </recommendedName>
</protein>
<feature type="transmembrane region" description="Helical" evidence="1">
    <location>
        <begin position="12"/>
        <end position="35"/>
    </location>
</feature>
<evidence type="ECO:0000313" key="3">
    <source>
        <dbReference type="Proteomes" id="UP000185696"/>
    </source>
</evidence>
<evidence type="ECO:0000256" key="1">
    <source>
        <dbReference type="SAM" id="Phobius"/>
    </source>
</evidence>
<dbReference type="OrthoDB" id="9788304at2"/>
<sequence>MTRNLRTGLRIAGIVLVLGGVVLAAIGFIDFFGSMGHSHDGLPGDLRHSAGESRFPTMFWMTFVGLPMIAGGVACLKAGFLGVASRYVADESQAAVRQVSQAAATGWRAGSAGPAGFCHRCGTPQQQDARFCHRCGAPTVRPGTV</sequence>
<evidence type="ECO:0008006" key="4">
    <source>
        <dbReference type="Google" id="ProtNLM"/>
    </source>
</evidence>